<organism evidence="2 3">
    <name type="scientific">Heracleum sosnowskyi</name>
    <dbReference type="NCBI Taxonomy" id="360622"/>
    <lineage>
        <taxon>Eukaryota</taxon>
        <taxon>Viridiplantae</taxon>
        <taxon>Streptophyta</taxon>
        <taxon>Embryophyta</taxon>
        <taxon>Tracheophyta</taxon>
        <taxon>Spermatophyta</taxon>
        <taxon>Magnoliopsida</taxon>
        <taxon>eudicotyledons</taxon>
        <taxon>Gunneridae</taxon>
        <taxon>Pentapetalae</taxon>
        <taxon>asterids</taxon>
        <taxon>campanulids</taxon>
        <taxon>Apiales</taxon>
        <taxon>Apiaceae</taxon>
        <taxon>Apioideae</taxon>
        <taxon>apioid superclade</taxon>
        <taxon>Tordylieae</taxon>
        <taxon>Tordyliinae</taxon>
        <taxon>Heracleum</taxon>
    </lineage>
</organism>
<evidence type="ECO:0000256" key="1">
    <source>
        <dbReference type="SAM" id="SignalP"/>
    </source>
</evidence>
<sequence length="128" mass="14578">MAILKPSLRFTTPIKIFSTLLLVLTFLLSCSASSSPEDQNTPVPATSVAYYRVFHIKNKQAQEWRRYKKKKNMEYRKKKRGSNVINIDTRAFSTMLPKGFVPPSGSSPCHNDFPNSITFFCQLSSQKP</sequence>
<evidence type="ECO:0000313" key="2">
    <source>
        <dbReference type="EMBL" id="KAK1368923.1"/>
    </source>
</evidence>
<dbReference type="Proteomes" id="UP001237642">
    <property type="component" value="Unassembled WGS sequence"/>
</dbReference>
<keyword evidence="3" id="KW-1185">Reference proteome</keyword>
<feature type="chain" id="PRO_5042069749" evidence="1">
    <location>
        <begin position="33"/>
        <end position="128"/>
    </location>
</feature>
<gene>
    <name evidence="2" type="ORF">POM88_035015</name>
</gene>
<feature type="signal peptide" evidence="1">
    <location>
        <begin position="1"/>
        <end position="32"/>
    </location>
</feature>
<keyword evidence="1" id="KW-0732">Signal</keyword>
<dbReference type="PROSITE" id="PS51257">
    <property type="entry name" value="PROKAR_LIPOPROTEIN"/>
    <property type="match status" value="1"/>
</dbReference>
<accession>A0AAD8HM95</accession>
<proteinExistence type="predicted"/>
<reference evidence="2" key="2">
    <citation type="submission" date="2023-05" db="EMBL/GenBank/DDBJ databases">
        <authorList>
            <person name="Schelkunov M.I."/>
        </authorList>
    </citation>
    <scope>NUCLEOTIDE SEQUENCE</scope>
    <source>
        <strain evidence="2">Hsosn_3</strain>
        <tissue evidence="2">Leaf</tissue>
    </source>
</reference>
<reference evidence="2" key="1">
    <citation type="submission" date="2023-02" db="EMBL/GenBank/DDBJ databases">
        <title>Genome of toxic invasive species Heracleum sosnowskyi carries increased number of genes despite the absence of recent whole-genome duplications.</title>
        <authorList>
            <person name="Schelkunov M."/>
            <person name="Shtratnikova V."/>
            <person name="Makarenko M."/>
            <person name="Klepikova A."/>
            <person name="Omelchenko D."/>
            <person name="Novikova G."/>
            <person name="Obukhova E."/>
            <person name="Bogdanov V."/>
            <person name="Penin A."/>
            <person name="Logacheva M."/>
        </authorList>
    </citation>
    <scope>NUCLEOTIDE SEQUENCE</scope>
    <source>
        <strain evidence="2">Hsosn_3</strain>
        <tissue evidence="2">Leaf</tissue>
    </source>
</reference>
<comment type="caution">
    <text evidence="2">The sequence shown here is derived from an EMBL/GenBank/DDBJ whole genome shotgun (WGS) entry which is preliminary data.</text>
</comment>
<dbReference type="AlphaFoldDB" id="A0AAD8HM95"/>
<name>A0AAD8HM95_9APIA</name>
<evidence type="ECO:0000313" key="3">
    <source>
        <dbReference type="Proteomes" id="UP001237642"/>
    </source>
</evidence>
<dbReference type="EMBL" id="JAUIZM010000008">
    <property type="protein sequence ID" value="KAK1368923.1"/>
    <property type="molecule type" value="Genomic_DNA"/>
</dbReference>
<protein>
    <submittedName>
        <fullName evidence="2">Alpha-mannosidase 3</fullName>
    </submittedName>
</protein>